<gene>
    <name evidence="1" type="ORF">EJK80_05735</name>
</gene>
<accession>A0A540R7P5</accession>
<dbReference type="EMBL" id="VHIR01000006">
    <property type="protein sequence ID" value="TQE43759.1"/>
    <property type="molecule type" value="Genomic_DNA"/>
</dbReference>
<evidence type="ECO:0000313" key="2">
    <source>
        <dbReference type="Proteomes" id="UP000318080"/>
    </source>
</evidence>
<organism evidence="1 2">
    <name type="scientific">Corynebacterium phoceense</name>
    <dbReference type="NCBI Taxonomy" id="1686286"/>
    <lineage>
        <taxon>Bacteria</taxon>
        <taxon>Bacillati</taxon>
        <taxon>Actinomycetota</taxon>
        <taxon>Actinomycetes</taxon>
        <taxon>Mycobacteriales</taxon>
        <taxon>Corynebacteriaceae</taxon>
        <taxon>Corynebacterium</taxon>
    </lineage>
</organism>
<dbReference type="RefSeq" id="WP_141628800.1">
    <property type="nucleotide sequence ID" value="NZ_VHIR01000006.1"/>
</dbReference>
<comment type="caution">
    <text evidence="1">The sequence shown here is derived from an EMBL/GenBank/DDBJ whole genome shotgun (WGS) entry which is preliminary data.</text>
</comment>
<evidence type="ECO:0000313" key="1">
    <source>
        <dbReference type="EMBL" id="TQE43759.1"/>
    </source>
</evidence>
<dbReference type="Proteomes" id="UP000318080">
    <property type="component" value="Unassembled WGS sequence"/>
</dbReference>
<keyword evidence="2" id="KW-1185">Reference proteome</keyword>
<dbReference type="AlphaFoldDB" id="A0A540R7P5"/>
<protein>
    <submittedName>
        <fullName evidence="1">Uncharacterized protein</fullName>
    </submittedName>
</protein>
<dbReference type="STRING" id="1686286.GCA_900092335_01453"/>
<reference evidence="1 2" key="1">
    <citation type="submission" date="2019-06" db="EMBL/GenBank/DDBJ databases">
        <title>Draft genome of C. phoceense Strain 272.</title>
        <authorList>
            <person name="Pacheco L.G.C."/>
            <person name="Barberis C.M."/>
            <person name="Almuzara M.N."/>
            <person name="Traglia G.M."/>
            <person name="Santos C.S."/>
            <person name="Rocha D.J.P.G."/>
            <person name="Aguiar E.R.G.R."/>
            <person name="Vay C.A."/>
        </authorList>
    </citation>
    <scope>NUCLEOTIDE SEQUENCE [LARGE SCALE GENOMIC DNA]</scope>
    <source>
        <strain evidence="1 2">272</strain>
    </source>
</reference>
<proteinExistence type="predicted"/>
<sequence length="180" mass="19009">MNTVADTHLAIELSAAETVSKLRTVLRHPRSLARPVASWRPPTLALPAVGAAPPLIIALTRYRVGPVAKARVRGYGATREPAYLISARITDPTGPLRSDAALVSAEAWVRAAVSPAPAPAEEKTLRPALAAVDTPHDGYGGDAVHEITTSSAATFVWLVDRDFRPVPSPLSMFESFASAA</sequence>
<name>A0A540R7P5_9CORY</name>